<dbReference type="InterPro" id="IPR050883">
    <property type="entry name" value="PNGase"/>
</dbReference>
<evidence type="ECO:0000313" key="8">
    <source>
        <dbReference type="Proteomes" id="UP000285650"/>
    </source>
</evidence>
<dbReference type="GO" id="GO:0005829">
    <property type="term" value="C:cytosol"/>
    <property type="evidence" value="ECO:0007669"/>
    <property type="project" value="TreeGrafter"/>
</dbReference>
<gene>
    <name evidence="7" type="ORF">DW712_09000</name>
</gene>
<dbReference type="AlphaFoldDB" id="A0A414LD31"/>
<evidence type="ECO:0000259" key="5">
    <source>
        <dbReference type="Pfam" id="PF07971"/>
    </source>
</evidence>
<dbReference type="Pfam" id="PF17678">
    <property type="entry name" value="Glyco_hydro_92N"/>
    <property type="match status" value="1"/>
</dbReference>
<evidence type="ECO:0000256" key="2">
    <source>
        <dbReference type="ARBA" id="ARBA00011245"/>
    </source>
</evidence>
<dbReference type="GO" id="GO:0030246">
    <property type="term" value="F:carbohydrate binding"/>
    <property type="evidence" value="ECO:0007669"/>
    <property type="project" value="InterPro"/>
</dbReference>
<dbReference type="Gene3D" id="2.70.98.10">
    <property type="match status" value="1"/>
</dbReference>
<dbReference type="Gene3D" id="1.20.1610.10">
    <property type="entry name" value="alpha-1,2-mannosidases domains"/>
    <property type="match status" value="1"/>
</dbReference>
<feature type="signal peptide" evidence="4">
    <location>
        <begin position="1"/>
        <end position="25"/>
    </location>
</feature>
<dbReference type="GO" id="GO:0000224">
    <property type="term" value="F:peptide-N4-(N-acetyl-beta-glucosaminyl)asparagine amidase activity"/>
    <property type="evidence" value="ECO:0007669"/>
    <property type="project" value="TreeGrafter"/>
</dbReference>
<keyword evidence="4" id="KW-0732">Signal</keyword>
<comment type="subunit">
    <text evidence="2">Monomer.</text>
</comment>
<evidence type="ECO:0000259" key="6">
    <source>
        <dbReference type="Pfam" id="PF17678"/>
    </source>
</evidence>
<comment type="caution">
    <text evidence="7">The sequence shown here is derived from an EMBL/GenBank/DDBJ whole genome shotgun (WGS) entry which is preliminary data.</text>
</comment>
<feature type="domain" description="Glycosyl hydrolase family 92" evidence="5">
    <location>
        <begin position="254"/>
        <end position="694"/>
    </location>
</feature>
<dbReference type="GO" id="GO:0006516">
    <property type="term" value="P:glycoprotein catabolic process"/>
    <property type="evidence" value="ECO:0007669"/>
    <property type="project" value="TreeGrafter"/>
</dbReference>
<dbReference type="Gene3D" id="3.30.2080.10">
    <property type="entry name" value="GH92 mannosidase domain"/>
    <property type="match status" value="1"/>
</dbReference>
<dbReference type="InterPro" id="IPR012939">
    <property type="entry name" value="Glyco_hydro_92"/>
</dbReference>
<accession>A0A414LD31</accession>
<dbReference type="InterPro" id="IPR008928">
    <property type="entry name" value="6-hairpin_glycosidase_sf"/>
</dbReference>
<organism evidence="7 8">
    <name type="scientific">Bacteroides intestinalis</name>
    <dbReference type="NCBI Taxonomy" id="329854"/>
    <lineage>
        <taxon>Bacteria</taxon>
        <taxon>Pseudomonadati</taxon>
        <taxon>Bacteroidota</taxon>
        <taxon>Bacteroidia</taxon>
        <taxon>Bacteroidales</taxon>
        <taxon>Bacteroidaceae</taxon>
        <taxon>Bacteroides</taxon>
    </lineage>
</organism>
<dbReference type="GO" id="GO:0005975">
    <property type="term" value="P:carbohydrate metabolic process"/>
    <property type="evidence" value="ECO:0007669"/>
    <property type="project" value="InterPro"/>
</dbReference>
<dbReference type="EMBL" id="QSKV01000005">
    <property type="protein sequence ID" value="RHE92413.1"/>
    <property type="molecule type" value="Genomic_DNA"/>
</dbReference>
<dbReference type="PANTHER" id="PTHR12143:SF43">
    <property type="entry name" value="PUTATIVE-RELATED"/>
    <property type="match status" value="1"/>
</dbReference>
<dbReference type="NCBIfam" id="TIGR01180">
    <property type="entry name" value="aman2_put"/>
    <property type="match status" value="1"/>
</dbReference>
<evidence type="ECO:0000256" key="3">
    <source>
        <dbReference type="ARBA" id="ARBA00022837"/>
    </source>
</evidence>
<evidence type="ECO:0000256" key="4">
    <source>
        <dbReference type="SAM" id="SignalP"/>
    </source>
</evidence>
<protein>
    <submittedName>
        <fullName evidence="7">Alpha-mannosidase</fullName>
    </submittedName>
</protein>
<name>A0A414LD31_9BACE</name>
<dbReference type="Pfam" id="PF07971">
    <property type="entry name" value="Glyco_hydro_92"/>
    <property type="match status" value="1"/>
</dbReference>
<sequence>MKTRTLGICLFLLMNVSFIKGQSLADKVDMWMGTYGAGHCVVGPQLPHGSVNPSPQTAYGGHAGYVPDQPIRGFGQLHVSGIGWGRYGQIFLSPQVGFNPGETDHDSPKQGEEATPYYYKVMLSRYDIQVEISPTHHCVAYRFTFPETDQGNILLDIAHNIPQHIVPEVKGLFHGGEINYNPEQQTLTGWGEYSGGFGSTDAYKVYFAMKTDTPLKEVKITDQGDKALYACLALNKNPGVVHLNVGISLKSIENASLFLSEEIADNSFNTVKENAKAIWDNTLSSIKIKSENEAEERLFYTTLYHSFVMPRDRTGDNPHWDSESAHMDDHYCVWDTWRTKYPLMVLLRESYVAETINSFIDRFAHNGVCNPTFTSSLDWTSKQGGDDVDNIIADAIVKNVKGFDYEKAYALMKWNAYHARSKDYLRLGWEPETGGIMSCSAGIEYAYNDFCTSEIAGIMHDENTQKELYERSGNWSQLFNPLQESHTYKGFIVPRKANGEWVAIDPAKAYGSWVEYFYEGNSWTYTLFVPHQFDRLIEYCGGKANMIKRLSYGFENNLISLNNEPGFLSPFIFTHCGRPDLTARYVSQIRKDNFSLLKGYSDNEDSGAMGSWYIFTSIGLFPNAGQDFYYLLPPAFTDVELTMENGKKISIKVLKDTPDACYIKSVSINGKVLDKGWIYHREIAEGATLVYELTNKENAWHINE</sequence>
<feature type="chain" id="PRO_5019300925" evidence="4">
    <location>
        <begin position="26"/>
        <end position="704"/>
    </location>
</feature>
<dbReference type="Gene3D" id="1.20.1050.60">
    <property type="entry name" value="alpha-1,2-mannosidase"/>
    <property type="match status" value="1"/>
</dbReference>
<comment type="cofactor">
    <cofactor evidence="1">
        <name>Ca(2+)</name>
        <dbReference type="ChEBI" id="CHEBI:29108"/>
    </cofactor>
</comment>
<evidence type="ECO:0000256" key="1">
    <source>
        <dbReference type="ARBA" id="ARBA00001913"/>
    </source>
</evidence>
<dbReference type="InterPro" id="IPR041371">
    <property type="entry name" value="GH92_N"/>
</dbReference>
<dbReference type="SUPFAM" id="SSF48208">
    <property type="entry name" value="Six-hairpin glycosidases"/>
    <property type="match status" value="1"/>
</dbReference>
<dbReference type="RefSeq" id="WP_118221766.1">
    <property type="nucleotide sequence ID" value="NZ_JADNIJ010000006.1"/>
</dbReference>
<evidence type="ECO:0000313" key="7">
    <source>
        <dbReference type="EMBL" id="RHE92413.1"/>
    </source>
</evidence>
<proteinExistence type="predicted"/>
<dbReference type="InterPro" id="IPR005887">
    <property type="entry name" value="GH92_a_mannosidase_put"/>
</dbReference>
<dbReference type="Proteomes" id="UP000285650">
    <property type="component" value="Unassembled WGS sequence"/>
</dbReference>
<dbReference type="InterPro" id="IPR014718">
    <property type="entry name" value="GH-type_carb-bd"/>
</dbReference>
<keyword evidence="3" id="KW-0106">Calcium</keyword>
<dbReference type="PANTHER" id="PTHR12143">
    <property type="entry name" value="PEPTIDE N-GLYCANASE PNGASE -RELATED"/>
    <property type="match status" value="1"/>
</dbReference>
<feature type="domain" description="Glycosyl hydrolase family 92 N-terminal" evidence="6">
    <location>
        <begin position="28"/>
        <end position="247"/>
    </location>
</feature>
<reference evidence="7 8" key="1">
    <citation type="submission" date="2018-08" db="EMBL/GenBank/DDBJ databases">
        <title>A genome reference for cultivated species of the human gut microbiota.</title>
        <authorList>
            <person name="Zou Y."/>
            <person name="Xue W."/>
            <person name="Luo G."/>
        </authorList>
    </citation>
    <scope>NUCLEOTIDE SEQUENCE [LARGE SCALE GENOMIC DNA]</scope>
    <source>
        <strain evidence="7 8">AM27-17</strain>
    </source>
</reference>